<gene>
    <name evidence="1" type="ORF">STAS_06826</name>
</gene>
<dbReference type="GO" id="GO:0003964">
    <property type="term" value="F:RNA-directed DNA polymerase activity"/>
    <property type="evidence" value="ECO:0007669"/>
    <property type="project" value="UniProtKB-KW"/>
</dbReference>
<dbReference type="OrthoDB" id="692400at2759"/>
<sequence>MLLINFDSQSVRRKSRFRFDKRWLTKEGVKEVIEEAWTKPTEGTPMFKVKEKIKATRIALLSWISLQSGRNSQILGYPWIKTLNFQRIAFKEETHTTCSWVHELLDPNGREWNSELVNSLFEADVAEAILKLNHLNPAKQDGWLWQNASKGPFS</sequence>
<protein>
    <submittedName>
        <fullName evidence="1">Reverse transcriptase</fullName>
    </submittedName>
</protein>
<proteinExistence type="predicted"/>
<dbReference type="AlphaFoldDB" id="A0A5A7PEA9"/>
<keyword evidence="1" id="KW-0548">Nucleotidyltransferase</keyword>
<keyword evidence="1" id="KW-0695">RNA-directed DNA polymerase</keyword>
<feature type="non-terminal residue" evidence="1">
    <location>
        <position position="154"/>
    </location>
</feature>
<keyword evidence="2" id="KW-1185">Reference proteome</keyword>
<accession>A0A5A7PEA9</accession>
<name>A0A5A7PEA9_STRAF</name>
<reference evidence="2" key="1">
    <citation type="journal article" date="2019" name="Curr. Biol.">
        <title>Genome Sequence of Striga asiatica Provides Insight into the Evolution of Plant Parasitism.</title>
        <authorList>
            <person name="Yoshida S."/>
            <person name="Kim S."/>
            <person name="Wafula E.K."/>
            <person name="Tanskanen J."/>
            <person name="Kim Y.M."/>
            <person name="Honaas L."/>
            <person name="Yang Z."/>
            <person name="Spallek T."/>
            <person name="Conn C.E."/>
            <person name="Ichihashi Y."/>
            <person name="Cheong K."/>
            <person name="Cui S."/>
            <person name="Der J.P."/>
            <person name="Gundlach H."/>
            <person name="Jiao Y."/>
            <person name="Hori C."/>
            <person name="Ishida J.K."/>
            <person name="Kasahara H."/>
            <person name="Kiba T."/>
            <person name="Kim M.S."/>
            <person name="Koo N."/>
            <person name="Laohavisit A."/>
            <person name="Lee Y.H."/>
            <person name="Lumba S."/>
            <person name="McCourt P."/>
            <person name="Mortimer J.C."/>
            <person name="Mutuku J.M."/>
            <person name="Nomura T."/>
            <person name="Sasaki-Sekimoto Y."/>
            <person name="Seto Y."/>
            <person name="Wang Y."/>
            <person name="Wakatake T."/>
            <person name="Sakakibara H."/>
            <person name="Demura T."/>
            <person name="Yamaguchi S."/>
            <person name="Yoneyama K."/>
            <person name="Manabe R.I."/>
            <person name="Nelson D.C."/>
            <person name="Schulman A.H."/>
            <person name="Timko M.P."/>
            <person name="dePamphilis C.W."/>
            <person name="Choi D."/>
            <person name="Shirasu K."/>
        </authorList>
    </citation>
    <scope>NUCLEOTIDE SEQUENCE [LARGE SCALE GENOMIC DNA]</scope>
    <source>
        <strain evidence="2">cv. UVA1</strain>
    </source>
</reference>
<dbReference type="Proteomes" id="UP000325081">
    <property type="component" value="Unassembled WGS sequence"/>
</dbReference>
<dbReference type="EMBL" id="BKCP01004405">
    <property type="protein sequence ID" value="GER30856.1"/>
    <property type="molecule type" value="Genomic_DNA"/>
</dbReference>
<evidence type="ECO:0000313" key="1">
    <source>
        <dbReference type="EMBL" id="GER30856.1"/>
    </source>
</evidence>
<organism evidence="1 2">
    <name type="scientific">Striga asiatica</name>
    <name type="common">Asiatic witchweed</name>
    <name type="synonym">Buchnera asiatica</name>
    <dbReference type="NCBI Taxonomy" id="4170"/>
    <lineage>
        <taxon>Eukaryota</taxon>
        <taxon>Viridiplantae</taxon>
        <taxon>Streptophyta</taxon>
        <taxon>Embryophyta</taxon>
        <taxon>Tracheophyta</taxon>
        <taxon>Spermatophyta</taxon>
        <taxon>Magnoliopsida</taxon>
        <taxon>eudicotyledons</taxon>
        <taxon>Gunneridae</taxon>
        <taxon>Pentapetalae</taxon>
        <taxon>asterids</taxon>
        <taxon>lamiids</taxon>
        <taxon>Lamiales</taxon>
        <taxon>Orobanchaceae</taxon>
        <taxon>Buchnereae</taxon>
        <taxon>Striga</taxon>
    </lineage>
</organism>
<comment type="caution">
    <text evidence="1">The sequence shown here is derived from an EMBL/GenBank/DDBJ whole genome shotgun (WGS) entry which is preliminary data.</text>
</comment>
<keyword evidence="1" id="KW-0808">Transferase</keyword>
<evidence type="ECO:0000313" key="2">
    <source>
        <dbReference type="Proteomes" id="UP000325081"/>
    </source>
</evidence>